<dbReference type="EMBL" id="PKMF04000167">
    <property type="protein sequence ID" value="KAK7845605.1"/>
    <property type="molecule type" value="Genomic_DNA"/>
</dbReference>
<dbReference type="AlphaFoldDB" id="A0AAW0L2V9"/>
<comment type="caution">
    <text evidence="1">The sequence shown here is derived from an EMBL/GenBank/DDBJ whole genome shotgun (WGS) entry which is preliminary data.</text>
</comment>
<dbReference type="Proteomes" id="UP000237347">
    <property type="component" value="Unassembled WGS sequence"/>
</dbReference>
<dbReference type="SUPFAM" id="SSF53474">
    <property type="entry name" value="alpha/beta-Hydrolases"/>
    <property type="match status" value="1"/>
</dbReference>
<name>A0AAW0L2V9_QUESU</name>
<organism evidence="1 2">
    <name type="scientific">Quercus suber</name>
    <name type="common">Cork oak</name>
    <dbReference type="NCBI Taxonomy" id="58331"/>
    <lineage>
        <taxon>Eukaryota</taxon>
        <taxon>Viridiplantae</taxon>
        <taxon>Streptophyta</taxon>
        <taxon>Embryophyta</taxon>
        <taxon>Tracheophyta</taxon>
        <taxon>Spermatophyta</taxon>
        <taxon>Magnoliopsida</taxon>
        <taxon>eudicotyledons</taxon>
        <taxon>Gunneridae</taxon>
        <taxon>Pentapetalae</taxon>
        <taxon>rosids</taxon>
        <taxon>fabids</taxon>
        <taxon>Fagales</taxon>
        <taxon>Fagaceae</taxon>
        <taxon>Quercus</taxon>
    </lineage>
</organism>
<evidence type="ECO:0000313" key="2">
    <source>
        <dbReference type="Proteomes" id="UP000237347"/>
    </source>
</evidence>
<evidence type="ECO:0000313" key="1">
    <source>
        <dbReference type="EMBL" id="KAK7845605.1"/>
    </source>
</evidence>
<dbReference type="PANTHER" id="PTHR33428:SF10">
    <property type="entry name" value="CHLOROPHYLLASE-1"/>
    <property type="match status" value="1"/>
</dbReference>
<dbReference type="InterPro" id="IPR029058">
    <property type="entry name" value="AB_hydrolase_fold"/>
</dbReference>
<keyword evidence="2" id="KW-1185">Reference proteome</keyword>
<dbReference type="InterPro" id="IPR017395">
    <property type="entry name" value="Chlorophyllase-like"/>
</dbReference>
<dbReference type="Pfam" id="PF07224">
    <property type="entry name" value="Chlorophyllase"/>
    <property type="match status" value="1"/>
</dbReference>
<sequence>MAMAEAKPALATTVFSLGNFPFTSKKVETSNRGSPPKPVLIVTPTTSGQYPVILFLHGFFLRNGFYSQLLEHISSHGFIVVAPQLYEPNILTVPSGPEEIESAARVTDWLSNGLQPQLPENVQANLLKLALAGHSRGGQAAFALALGYANTSLKFSVLLGIDPVAGNEFAKLEPYILTNVPRSFNISIPVTVIGTGLGPKKELLKPFPSAPEGFNHVQYFNECKPPCAHFVTKDYGHLDMLNDKLSDFADLMRNLFCVNGEGPRDPMRKSVGGIVVAILKAYTLEGERGDLEAILGDPDLVPVKIEPLPELIEA</sequence>
<dbReference type="PANTHER" id="PTHR33428">
    <property type="entry name" value="CHLOROPHYLLASE-2, CHLOROPLASTIC"/>
    <property type="match status" value="1"/>
</dbReference>
<dbReference type="GO" id="GO:0047746">
    <property type="term" value="F:chlorophyllase activity"/>
    <property type="evidence" value="ECO:0007669"/>
    <property type="project" value="TreeGrafter"/>
</dbReference>
<dbReference type="Gramene" id="rna-CFP56_61974">
    <property type="protein sequence ID" value="cds-POE84794.1"/>
    <property type="gene ID" value="gene-CFP56_61974"/>
</dbReference>
<dbReference type="GO" id="GO:0015996">
    <property type="term" value="P:chlorophyll catabolic process"/>
    <property type="evidence" value="ECO:0007669"/>
    <property type="project" value="TreeGrafter"/>
</dbReference>
<reference evidence="1 2" key="1">
    <citation type="journal article" date="2018" name="Sci. Data">
        <title>The draft genome sequence of cork oak.</title>
        <authorList>
            <person name="Ramos A.M."/>
            <person name="Usie A."/>
            <person name="Barbosa P."/>
            <person name="Barros P.M."/>
            <person name="Capote T."/>
            <person name="Chaves I."/>
            <person name="Simoes F."/>
            <person name="Abreu I."/>
            <person name="Carrasquinho I."/>
            <person name="Faro C."/>
            <person name="Guimaraes J.B."/>
            <person name="Mendonca D."/>
            <person name="Nobrega F."/>
            <person name="Rodrigues L."/>
            <person name="Saibo N.J.M."/>
            <person name="Varela M.C."/>
            <person name="Egas C."/>
            <person name="Matos J."/>
            <person name="Miguel C.M."/>
            <person name="Oliveira M.M."/>
            <person name="Ricardo C.P."/>
            <person name="Goncalves S."/>
        </authorList>
    </citation>
    <scope>NUCLEOTIDE SEQUENCE [LARGE SCALE GENOMIC DNA]</scope>
    <source>
        <strain evidence="2">cv. HL8</strain>
    </source>
</reference>
<protein>
    <submittedName>
        <fullName evidence="1">Chlorophyllase-1</fullName>
    </submittedName>
</protein>
<proteinExistence type="predicted"/>
<dbReference type="Gene3D" id="3.40.50.1820">
    <property type="entry name" value="alpha/beta hydrolase"/>
    <property type="match status" value="1"/>
</dbReference>
<gene>
    <name evidence="1" type="primary">CLH1_0</name>
    <name evidence="1" type="ORF">CFP56_009077</name>
</gene>
<accession>A0AAW0L2V9</accession>